<dbReference type="Proteomes" id="UP000499080">
    <property type="component" value="Unassembled WGS sequence"/>
</dbReference>
<evidence type="ECO:0000313" key="1">
    <source>
        <dbReference type="EMBL" id="GBO43185.1"/>
    </source>
</evidence>
<organism evidence="1 2">
    <name type="scientific">Araneus ventricosus</name>
    <name type="common">Orbweaver spider</name>
    <name type="synonym">Epeira ventricosa</name>
    <dbReference type="NCBI Taxonomy" id="182803"/>
    <lineage>
        <taxon>Eukaryota</taxon>
        <taxon>Metazoa</taxon>
        <taxon>Ecdysozoa</taxon>
        <taxon>Arthropoda</taxon>
        <taxon>Chelicerata</taxon>
        <taxon>Arachnida</taxon>
        <taxon>Araneae</taxon>
        <taxon>Araneomorphae</taxon>
        <taxon>Entelegynae</taxon>
        <taxon>Araneoidea</taxon>
        <taxon>Araneidae</taxon>
        <taxon>Araneus</taxon>
    </lineage>
</organism>
<comment type="caution">
    <text evidence="1">The sequence shown here is derived from an EMBL/GenBank/DDBJ whole genome shotgun (WGS) entry which is preliminary data.</text>
</comment>
<accession>A0A4Y2X0K9</accession>
<feature type="non-terminal residue" evidence="1">
    <location>
        <position position="80"/>
    </location>
</feature>
<sequence length="80" mass="9190">MRYTRDEREKNAGDLSHNAQFSKSYIRGMLHMMSGQEQLFQHIRTSSEDCKIYHYGHVHGVGDRGGESDTLAQQACLYPN</sequence>
<dbReference type="AlphaFoldDB" id="A0A4Y2X0K9"/>
<protein>
    <submittedName>
        <fullName evidence="1">Uncharacterized protein</fullName>
    </submittedName>
</protein>
<keyword evidence="2" id="KW-1185">Reference proteome</keyword>
<evidence type="ECO:0000313" key="2">
    <source>
        <dbReference type="Proteomes" id="UP000499080"/>
    </source>
</evidence>
<name>A0A4Y2X0K9_ARAVE</name>
<gene>
    <name evidence="1" type="ORF">AVEN_170391_1</name>
</gene>
<reference evidence="1 2" key="1">
    <citation type="journal article" date="2019" name="Sci. Rep.">
        <title>Orb-weaving spider Araneus ventricosus genome elucidates the spidroin gene catalogue.</title>
        <authorList>
            <person name="Kono N."/>
            <person name="Nakamura H."/>
            <person name="Ohtoshi R."/>
            <person name="Moran D.A.P."/>
            <person name="Shinohara A."/>
            <person name="Yoshida Y."/>
            <person name="Fujiwara M."/>
            <person name="Mori M."/>
            <person name="Tomita M."/>
            <person name="Arakawa K."/>
        </authorList>
    </citation>
    <scope>NUCLEOTIDE SEQUENCE [LARGE SCALE GENOMIC DNA]</scope>
</reference>
<proteinExistence type="predicted"/>
<dbReference type="EMBL" id="BGPR01069563">
    <property type="protein sequence ID" value="GBO43185.1"/>
    <property type="molecule type" value="Genomic_DNA"/>
</dbReference>